<dbReference type="Pfam" id="PF00027">
    <property type="entry name" value="cNMP_binding"/>
    <property type="match status" value="1"/>
</dbReference>
<dbReference type="InterPro" id="IPR014710">
    <property type="entry name" value="RmlC-like_jellyroll"/>
</dbReference>
<organism evidence="2 3">
    <name type="scientific">Fibrella forsythiae</name>
    <dbReference type="NCBI Taxonomy" id="2817061"/>
    <lineage>
        <taxon>Bacteria</taxon>
        <taxon>Pseudomonadati</taxon>
        <taxon>Bacteroidota</taxon>
        <taxon>Cytophagia</taxon>
        <taxon>Cytophagales</taxon>
        <taxon>Spirosomataceae</taxon>
        <taxon>Fibrella</taxon>
    </lineage>
</organism>
<sequence length="192" mass="22215">MYDNYFRQLTAKMPLTDDERALIQSFLSVKKIRRKQYLLQEGDVCKVVAFVEKGALRSYTVDNEGKEHVLQFALEGWFISDLYSFLTGEVSVYTIEAIDDSELVLINQPAHEELLKRSPSYQAYMLQLITGAYIALQRRVTSTISLSPEERYRDLVALYPNIVQRVPQHMIASYLGLTPETLSRIRRRLADE</sequence>
<protein>
    <submittedName>
        <fullName evidence="2">Crp/Fnr family transcriptional regulator</fullName>
    </submittedName>
</protein>
<dbReference type="SUPFAM" id="SSF51206">
    <property type="entry name" value="cAMP-binding domain-like"/>
    <property type="match status" value="1"/>
</dbReference>
<name>A0ABS3JEL7_9BACT</name>
<dbReference type="CDD" id="cd00038">
    <property type="entry name" value="CAP_ED"/>
    <property type="match status" value="1"/>
</dbReference>
<dbReference type="InterPro" id="IPR018490">
    <property type="entry name" value="cNMP-bd_dom_sf"/>
</dbReference>
<accession>A0ABS3JEL7</accession>
<reference evidence="2 3" key="1">
    <citation type="submission" date="2021-03" db="EMBL/GenBank/DDBJ databases">
        <title>Fibrella sp. HMF5405 genome sequencing and assembly.</title>
        <authorList>
            <person name="Kang H."/>
            <person name="Kim H."/>
            <person name="Bae S."/>
            <person name="Joh K."/>
        </authorList>
    </citation>
    <scope>NUCLEOTIDE SEQUENCE [LARGE SCALE GENOMIC DNA]</scope>
    <source>
        <strain evidence="2 3">HMF5405</strain>
    </source>
</reference>
<dbReference type="Gene3D" id="2.60.120.10">
    <property type="entry name" value="Jelly Rolls"/>
    <property type="match status" value="1"/>
</dbReference>
<dbReference type="EMBL" id="JAFMYW010000002">
    <property type="protein sequence ID" value="MBO0948440.1"/>
    <property type="molecule type" value="Genomic_DNA"/>
</dbReference>
<comment type="caution">
    <text evidence="2">The sequence shown here is derived from an EMBL/GenBank/DDBJ whole genome shotgun (WGS) entry which is preliminary data.</text>
</comment>
<evidence type="ECO:0000259" key="1">
    <source>
        <dbReference type="PROSITE" id="PS50042"/>
    </source>
</evidence>
<dbReference type="Proteomes" id="UP000664628">
    <property type="component" value="Unassembled WGS sequence"/>
</dbReference>
<gene>
    <name evidence="2" type="ORF">J2I46_07620</name>
</gene>
<evidence type="ECO:0000313" key="2">
    <source>
        <dbReference type="EMBL" id="MBO0948440.1"/>
    </source>
</evidence>
<dbReference type="InterPro" id="IPR000595">
    <property type="entry name" value="cNMP-bd_dom"/>
</dbReference>
<dbReference type="PROSITE" id="PS50042">
    <property type="entry name" value="CNMP_BINDING_3"/>
    <property type="match status" value="1"/>
</dbReference>
<proteinExistence type="predicted"/>
<keyword evidence="3" id="KW-1185">Reference proteome</keyword>
<dbReference type="Gene3D" id="1.10.10.10">
    <property type="entry name" value="Winged helix-like DNA-binding domain superfamily/Winged helix DNA-binding domain"/>
    <property type="match status" value="1"/>
</dbReference>
<dbReference type="SMART" id="SM00100">
    <property type="entry name" value="cNMP"/>
    <property type="match status" value="1"/>
</dbReference>
<evidence type="ECO:0000313" key="3">
    <source>
        <dbReference type="Proteomes" id="UP000664628"/>
    </source>
</evidence>
<dbReference type="InterPro" id="IPR036388">
    <property type="entry name" value="WH-like_DNA-bd_sf"/>
</dbReference>
<feature type="domain" description="Cyclic nucleotide-binding" evidence="1">
    <location>
        <begin position="15"/>
        <end position="115"/>
    </location>
</feature>